<comment type="caution">
    <text evidence="10">The sequence shown here is derived from an EMBL/GenBank/DDBJ whole genome shotgun (WGS) entry which is preliminary data.</text>
</comment>
<feature type="domain" description="DDE Tnp4" evidence="9">
    <location>
        <begin position="206"/>
        <end position="370"/>
    </location>
</feature>
<dbReference type="EMBL" id="MRZV01000264">
    <property type="protein sequence ID" value="PIK54074.1"/>
    <property type="molecule type" value="Genomic_DNA"/>
</dbReference>
<dbReference type="GO" id="GO:0005634">
    <property type="term" value="C:nucleus"/>
    <property type="evidence" value="ECO:0007669"/>
    <property type="project" value="UniProtKB-SubCell"/>
</dbReference>
<dbReference type="InterPro" id="IPR027806">
    <property type="entry name" value="HARBI1_dom"/>
</dbReference>
<dbReference type="Proteomes" id="UP000230750">
    <property type="component" value="Unassembled WGS sequence"/>
</dbReference>
<accession>A0A2G8L1C8</accession>
<evidence type="ECO:0000256" key="5">
    <source>
        <dbReference type="ARBA" id="ARBA00022723"/>
    </source>
</evidence>
<gene>
    <name evidence="10" type="ORF">BSL78_09002</name>
</gene>
<dbReference type="GO" id="GO:0004518">
    <property type="term" value="F:nuclease activity"/>
    <property type="evidence" value="ECO:0007669"/>
    <property type="project" value="UniProtKB-KW"/>
</dbReference>
<evidence type="ECO:0000256" key="7">
    <source>
        <dbReference type="ARBA" id="ARBA00023242"/>
    </source>
</evidence>
<keyword evidence="7" id="KW-0539">Nucleus</keyword>
<dbReference type="OrthoDB" id="5973903at2759"/>
<proteinExistence type="inferred from homology"/>
<comment type="cofactor">
    <cofactor evidence="1">
        <name>a divalent metal cation</name>
        <dbReference type="ChEBI" id="CHEBI:60240"/>
    </cofactor>
</comment>
<dbReference type="InterPro" id="IPR045249">
    <property type="entry name" value="HARBI1-like"/>
</dbReference>
<keyword evidence="4" id="KW-0540">Nuclease</keyword>
<comment type="subcellular location">
    <subcellularLocation>
        <location evidence="2">Nucleus</location>
    </subcellularLocation>
</comment>
<dbReference type="GO" id="GO:0016787">
    <property type="term" value="F:hydrolase activity"/>
    <property type="evidence" value="ECO:0007669"/>
    <property type="project" value="UniProtKB-KW"/>
</dbReference>
<evidence type="ECO:0000313" key="10">
    <source>
        <dbReference type="EMBL" id="PIK54074.1"/>
    </source>
</evidence>
<reference evidence="10 11" key="1">
    <citation type="journal article" date="2017" name="PLoS Biol.">
        <title>The sea cucumber genome provides insights into morphological evolution and visceral regeneration.</title>
        <authorList>
            <person name="Zhang X."/>
            <person name="Sun L."/>
            <person name="Yuan J."/>
            <person name="Sun Y."/>
            <person name="Gao Y."/>
            <person name="Zhang L."/>
            <person name="Li S."/>
            <person name="Dai H."/>
            <person name="Hamel J.F."/>
            <person name="Liu C."/>
            <person name="Yu Y."/>
            <person name="Liu S."/>
            <person name="Lin W."/>
            <person name="Guo K."/>
            <person name="Jin S."/>
            <person name="Xu P."/>
            <person name="Storey K.B."/>
            <person name="Huan P."/>
            <person name="Zhang T."/>
            <person name="Zhou Y."/>
            <person name="Zhang J."/>
            <person name="Lin C."/>
            <person name="Li X."/>
            <person name="Xing L."/>
            <person name="Huo D."/>
            <person name="Sun M."/>
            <person name="Wang L."/>
            <person name="Mercier A."/>
            <person name="Li F."/>
            <person name="Yang H."/>
            <person name="Xiang J."/>
        </authorList>
    </citation>
    <scope>NUCLEOTIDE SEQUENCE [LARGE SCALE GENOMIC DNA]</scope>
    <source>
        <strain evidence="10">Shaxun</strain>
        <tissue evidence="10">Muscle</tissue>
    </source>
</reference>
<evidence type="ECO:0000256" key="6">
    <source>
        <dbReference type="ARBA" id="ARBA00022801"/>
    </source>
</evidence>
<dbReference type="PANTHER" id="PTHR22930">
    <property type="match status" value="1"/>
</dbReference>
<keyword evidence="5" id="KW-0479">Metal-binding</keyword>
<organism evidence="10 11">
    <name type="scientific">Stichopus japonicus</name>
    <name type="common">Sea cucumber</name>
    <dbReference type="NCBI Taxonomy" id="307972"/>
    <lineage>
        <taxon>Eukaryota</taxon>
        <taxon>Metazoa</taxon>
        <taxon>Echinodermata</taxon>
        <taxon>Eleutherozoa</taxon>
        <taxon>Echinozoa</taxon>
        <taxon>Holothuroidea</taxon>
        <taxon>Aspidochirotacea</taxon>
        <taxon>Aspidochirotida</taxon>
        <taxon>Stichopodidae</taxon>
        <taxon>Apostichopus</taxon>
    </lineage>
</organism>
<evidence type="ECO:0000313" key="11">
    <source>
        <dbReference type="Proteomes" id="UP000230750"/>
    </source>
</evidence>
<dbReference type="STRING" id="307972.A0A2G8L1C8"/>
<keyword evidence="11" id="KW-1185">Reference proteome</keyword>
<comment type="similarity">
    <text evidence="3">Belongs to the HARBI1 family.</text>
</comment>
<keyword evidence="6" id="KW-0378">Hydrolase</keyword>
<sequence length="446" mass="51750">MNLDVNLLSPEKRRLLTMWVQTAWHLLELADELEHANPPPQPQAHHSQQGRRRRRARRRRLVVRDWLARRPLFGQYEHLLVELNREDSRCYRNFLRVDADTFGYILDRISPAITKKTTNFMFPLEPGLKLAVTLRHLATGASHADLQYGFRVARNTICTFIPGVLQAIIDAFKDEYLSDEWDQNRWDAVARAFEERWQFPHCLGALDGKHIRIKKPPKSGSLFYNYKNFFSIVLLALVDADYKFLWVNVGAEGSASDTQIFNHSQLRDLIEGDDLGFPRPCPLPGGDVDVPYFIIGDDAFPLRPWMMKPFSRRQMAPDQQIFNYRLSRARRVVENAFGIMAMKFQIILGFLNTTPDRAEQITLACVTLHNILRTRNRDGQMNLIDQENEDSSFTPGEWRFCTQLLDGDHRGARNVTTLDGANQRNYLKDYFIGPGAVPWQEKMIFK</sequence>
<dbReference type="AlphaFoldDB" id="A0A2G8L1C8"/>
<dbReference type="Pfam" id="PF13359">
    <property type="entry name" value="DDE_Tnp_4"/>
    <property type="match status" value="1"/>
</dbReference>
<name>A0A2G8L1C8_STIJA</name>
<evidence type="ECO:0000259" key="9">
    <source>
        <dbReference type="Pfam" id="PF13359"/>
    </source>
</evidence>
<dbReference type="PANTHER" id="PTHR22930:SF269">
    <property type="entry name" value="NUCLEASE HARBI1-LIKE PROTEIN"/>
    <property type="match status" value="1"/>
</dbReference>
<evidence type="ECO:0000256" key="1">
    <source>
        <dbReference type="ARBA" id="ARBA00001968"/>
    </source>
</evidence>
<evidence type="ECO:0000256" key="4">
    <source>
        <dbReference type="ARBA" id="ARBA00022722"/>
    </source>
</evidence>
<evidence type="ECO:0000256" key="8">
    <source>
        <dbReference type="SAM" id="MobiDB-lite"/>
    </source>
</evidence>
<protein>
    <submittedName>
        <fullName evidence="10">Putative nuclease HARBI1</fullName>
    </submittedName>
</protein>
<evidence type="ECO:0000256" key="2">
    <source>
        <dbReference type="ARBA" id="ARBA00004123"/>
    </source>
</evidence>
<feature type="region of interest" description="Disordered" evidence="8">
    <location>
        <begin position="35"/>
        <end position="56"/>
    </location>
</feature>
<evidence type="ECO:0000256" key="3">
    <source>
        <dbReference type="ARBA" id="ARBA00006958"/>
    </source>
</evidence>
<dbReference type="GO" id="GO:0046872">
    <property type="term" value="F:metal ion binding"/>
    <property type="evidence" value="ECO:0007669"/>
    <property type="project" value="UniProtKB-KW"/>
</dbReference>